<gene>
    <name evidence="1" type="ORF">Vadar_000040</name>
</gene>
<name>A0ACB7YRX6_9ERIC</name>
<evidence type="ECO:0000313" key="1">
    <source>
        <dbReference type="EMBL" id="KAH7856320.1"/>
    </source>
</evidence>
<dbReference type="EMBL" id="CM037153">
    <property type="protein sequence ID" value="KAH7856320.1"/>
    <property type="molecule type" value="Genomic_DNA"/>
</dbReference>
<dbReference type="Proteomes" id="UP000828048">
    <property type="component" value="Chromosome 3"/>
</dbReference>
<evidence type="ECO:0000313" key="2">
    <source>
        <dbReference type="Proteomes" id="UP000828048"/>
    </source>
</evidence>
<proteinExistence type="predicted"/>
<sequence length="204" mass="22988">MVHEFIESSRFHMNLKLGTALVDMYGKCRDIDNSFRVFNSMNKKYVFAWSAMIVALPNHGCGELALDHFSRMICEKIKPNCITFIVVLSACSHVGLVDKGMKYFKSMKDVHGISPEPEHYRCMVDSLGRAGRLQEARELIRSLVQGPFIVVAYCVSSRLVFSRLTSPSKLKFYVQAKDNLCHRFNQKPSVAGLQGTDLKTGDAT</sequence>
<organism evidence="1 2">
    <name type="scientific">Vaccinium darrowii</name>
    <dbReference type="NCBI Taxonomy" id="229202"/>
    <lineage>
        <taxon>Eukaryota</taxon>
        <taxon>Viridiplantae</taxon>
        <taxon>Streptophyta</taxon>
        <taxon>Embryophyta</taxon>
        <taxon>Tracheophyta</taxon>
        <taxon>Spermatophyta</taxon>
        <taxon>Magnoliopsida</taxon>
        <taxon>eudicotyledons</taxon>
        <taxon>Gunneridae</taxon>
        <taxon>Pentapetalae</taxon>
        <taxon>asterids</taxon>
        <taxon>Ericales</taxon>
        <taxon>Ericaceae</taxon>
        <taxon>Vaccinioideae</taxon>
        <taxon>Vaccinieae</taxon>
        <taxon>Vaccinium</taxon>
    </lineage>
</organism>
<accession>A0ACB7YRX6</accession>
<protein>
    <submittedName>
        <fullName evidence="1">Uncharacterized protein</fullName>
    </submittedName>
</protein>
<keyword evidence="2" id="KW-1185">Reference proteome</keyword>
<comment type="caution">
    <text evidence="1">The sequence shown here is derived from an EMBL/GenBank/DDBJ whole genome shotgun (WGS) entry which is preliminary data.</text>
</comment>
<reference evidence="1 2" key="1">
    <citation type="journal article" date="2021" name="Hortic Res">
        <title>High-quality reference genome and annotation aids understanding of berry development for evergreen blueberry (Vaccinium darrowii).</title>
        <authorList>
            <person name="Yu J."/>
            <person name="Hulse-Kemp A.M."/>
            <person name="Babiker E."/>
            <person name="Staton M."/>
        </authorList>
    </citation>
    <scope>NUCLEOTIDE SEQUENCE [LARGE SCALE GENOMIC DNA]</scope>
    <source>
        <strain evidence="2">cv. NJ 8807/NJ 8810</strain>
        <tissue evidence="1">Young leaf</tissue>
    </source>
</reference>